<name>A0A7I8IEF7_SPIIN</name>
<dbReference type="EMBL" id="CACRZD030000002">
    <property type="protein sequence ID" value="CAA6656177.1"/>
    <property type="molecule type" value="Genomic_DNA"/>
</dbReference>
<sequence length="50" mass="5222">MSVPPSAHAPNQMNRKENLQNAPLTSSPAHAGGSPAQPRCWSRSPLSSIG</sequence>
<dbReference type="Proteomes" id="UP001189122">
    <property type="component" value="Unassembled WGS sequence"/>
</dbReference>
<dbReference type="EMBL" id="LR743589">
    <property type="protein sequence ID" value="CAA2616498.1"/>
    <property type="molecule type" value="Genomic_DNA"/>
</dbReference>
<feature type="compositionally biased region" description="Polar residues" evidence="1">
    <location>
        <begin position="9"/>
        <end position="28"/>
    </location>
</feature>
<keyword evidence="3" id="KW-1185">Reference proteome</keyword>
<feature type="region of interest" description="Disordered" evidence="1">
    <location>
        <begin position="1"/>
        <end position="50"/>
    </location>
</feature>
<reference evidence="2 3" key="1">
    <citation type="submission" date="2019-12" db="EMBL/GenBank/DDBJ databases">
        <authorList>
            <person name="Scholz U."/>
            <person name="Mascher M."/>
            <person name="Fiebig A."/>
        </authorList>
    </citation>
    <scope>NUCLEOTIDE SEQUENCE</scope>
</reference>
<evidence type="ECO:0000313" key="2">
    <source>
        <dbReference type="EMBL" id="CAA2616498.1"/>
    </source>
</evidence>
<evidence type="ECO:0000313" key="3">
    <source>
        <dbReference type="Proteomes" id="UP001189122"/>
    </source>
</evidence>
<evidence type="ECO:0000256" key="1">
    <source>
        <dbReference type="SAM" id="MobiDB-lite"/>
    </source>
</evidence>
<gene>
    <name evidence="2" type="ORF">SI7747_02002717</name>
</gene>
<dbReference type="AlphaFoldDB" id="A0A7I8IEF7"/>
<protein>
    <submittedName>
        <fullName evidence="2">Uncharacterized protein</fullName>
    </submittedName>
</protein>
<proteinExistence type="predicted"/>
<organism evidence="2">
    <name type="scientific">Spirodela intermedia</name>
    <name type="common">Intermediate duckweed</name>
    <dbReference type="NCBI Taxonomy" id="51605"/>
    <lineage>
        <taxon>Eukaryota</taxon>
        <taxon>Viridiplantae</taxon>
        <taxon>Streptophyta</taxon>
        <taxon>Embryophyta</taxon>
        <taxon>Tracheophyta</taxon>
        <taxon>Spermatophyta</taxon>
        <taxon>Magnoliopsida</taxon>
        <taxon>Liliopsida</taxon>
        <taxon>Araceae</taxon>
        <taxon>Lemnoideae</taxon>
        <taxon>Spirodela</taxon>
    </lineage>
</organism>
<accession>A0A7I8IEF7</accession>